<accession>A0ABS0XSW7</accession>
<dbReference type="InterPro" id="IPR010323">
    <property type="entry name" value="DUF924"/>
</dbReference>
<gene>
    <name evidence="1" type="ORF">JAO74_15100</name>
</gene>
<keyword evidence="2" id="KW-1185">Reference proteome</keyword>
<comment type="caution">
    <text evidence="1">The sequence shown here is derived from an EMBL/GenBank/DDBJ whole genome shotgun (WGS) entry which is preliminary data.</text>
</comment>
<dbReference type="RefSeq" id="WP_199039969.1">
    <property type="nucleotide sequence ID" value="NZ_JAELXS010000009.1"/>
</dbReference>
<dbReference type="InterPro" id="IPR011990">
    <property type="entry name" value="TPR-like_helical_dom_sf"/>
</dbReference>
<dbReference type="Gene3D" id="1.25.40.10">
    <property type="entry name" value="Tetratricopeptide repeat domain"/>
    <property type="match status" value="1"/>
</dbReference>
<evidence type="ECO:0000313" key="2">
    <source>
        <dbReference type="Proteomes" id="UP000640426"/>
    </source>
</evidence>
<dbReference type="SUPFAM" id="SSF48452">
    <property type="entry name" value="TPR-like"/>
    <property type="match status" value="1"/>
</dbReference>
<organism evidence="1 2">
    <name type="scientific">Sphingomonas mollis</name>
    <dbReference type="NCBI Taxonomy" id="2795726"/>
    <lineage>
        <taxon>Bacteria</taxon>
        <taxon>Pseudomonadati</taxon>
        <taxon>Pseudomonadota</taxon>
        <taxon>Alphaproteobacteria</taxon>
        <taxon>Sphingomonadales</taxon>
        <taxon>Sphingomonadaceae</taxon>
        <taxon>Sphingomonas</taxon>
    </lineage>
</organism>
<dbReference type="EMBL" id="JAELXS010000009">
    <property type="protein sequence ID" value="MBJ6123122.1"/>
    <property type="molecule type" value="Genomic_DNA"/>
</dbReference>
<name>A0ABS0XSW7_9SPHN</name>
<proteinExistence type="predicted"/>
<sequence length="195" mass="21640">MTGDLGAHDAQVHDQPRERAGAILDFWFALTPEEHFAKNEALDATIATRFGTWRDAVLASGAAGWRDDPKTLLAAIILLDQFSRNIHRGTAEAFAADPLALSLTHEAIARGWDVDYTDDERVFLYLPLMHAEDAATQDLCVEKYAALGIENNLAFARDHRAVIQRFGRFPGRNDALGRDSSEAERQYLEETGGGW</sequence>
<protein>
    <submittedName>
        <fullName evidence="1">DUF924 domain-containing protein</fullName>
    </submittedName>
</protein>
<dbReference type="Gene3D" id="1.20.58.320">
    <property type="entry name" value="TPR-like"/>
    <property type="match status" value="1"/>
</dbReference>
<evidence type="ECO:0000313" key="1">
    <source>
        <dbReference type="EMBL" id="MBJ6123122.1"/>
    </source>
</evidence>
<dbReference type="Proteomes" id="UP000640426">
    <property type="component" value="Unassembled WGS sequence"/>
</dbReference>
<reference evidence="2" key="1">
    <citation type="submission" date="2020-12" db="EMBL/GenBank/DDBJ databases">
        <title>Hymenobacter sp.</title>
        <authorList>
            <person name="Kim M.K."/>
        </authorList>
    </citation>
    <scope>NUCLEOTIDE SEQUENCE [LARGE SCALE GENOMIC DNA]</scope>
    <source>
        <strain evidence="2">BT553</strain>
    </source>
</reference>
<dbReference type="Pfam" id="PF06041">
    <property type="entry name" value="DUF924"/>
    <property type="match status" value="1"/>
</dbReference>